<dbReference type="PANTHER" id="PTHR13052:SF2">
    <property type="entry name" value="NUCLEAR FACTOR KAPPA-B-BINDING PROTEIN"/>
    <property type="match status" value="1"/>
</dbReference>
<feature type="compositionally biased region" description="Acidic residues" evidence="3">
    <location>
        <begin position="536"/>
        <end position="547"/>
    </location>
</feature>
<organism evidence="5 6">
    <name type="scientific">Hibiscus sabdariffa</name>
    <name type="common">roselle</name>
    <dbReference type="NCBI Taxonomy" id="183260"/>
    <lineage>
        <taxon>Eukaryota</taxon>
        <taxon>Viridiplantae</taxon>
        <taxon>Streptophyta</taxon>
        <taxon>Embryophyta</taxon>
        <taxon>Tracheophyta</taxon>
        <taxon>Spermatophyta</taxon>
        <taxon>Magnoliopsida</taxon>
        <taxon>eudicotyledons</taxon>
        <taxon>Gunneridae</taxon>
        <taxon>Pentapetalae</taxon>
        <taxon>rosids</taxon>
        <taxon>malvids</taxon>
        <taxon>Malvales</taxon>
        <taxon>Malvaceae</taxon>
        <taxon>Malvoideae</taxon>
        <taxon>Hibiscus</taxon>
    </lineage>
</organism>
<evidence type="ECO:0000259" key="4">
    <source>
        <dbReference type="PROSITE" id="PS51916"/>
    </source>
</evidence>
<dbReference type="InterPro" id="IPR044867">
    <property type="entry name" value="DEUBAD_dom"/>
</dbReference>
<evidence type="ECO:0000256" key="3">
    <source>
        <dbReference type="SAM" id="MobiDB-lite"/>
    </source>
</evidence>
<evidence type="ECO:0000256" key="1">
    <source>
        <dbReference type="ARBA" id="ARBA00004123"/>
    </source>
</evidence>
<gene>
    <name evidence="5" type="ORF">V6N11_032049</name>
</gene>
<proteinExistence type="predicted"/>
<feature type="compositionally biased region" description="Acidic residues" evidence="3">
    <location>
        <begin position="511"/>
        <end position="522"/>
    </location>
</feature>
<sequence>MIFLDVVFRVSLFLIDNSKEDVWCRKRLNGASIAGCNFQVQYRNKKKRLESLQNDLNTKSCISLEWDGNQKKVVAKREQIGLSRRHVKPFTDSTIHYNRVLADVLTLPSEIFDLENLTEVLSYEVWQTLLSENERNLLMQFLPTGTDKEHVLQALLAGDSFHFGNPFLKWGSLVCSGHLHPDAVIQEEQRLKTEKKAYYSELQDYHNDIIDYLQKLKVKWESCKDPEQEIVHKLWRSRRAGEKGVFSHSNESKPVNLEQEATVTSESCSWTADERACSSDNQNSSVVKGGKLKRRMYEKGFIKEKGRYLLTALDDTQTVEARPTKGDRIHKCNIQQSDGAKYMSYIKISKKQHELIKNMRQSGRSIQSKSLNHVLGDIGNLHVLPYEIFEEEELRNLHEHWLRLVKEDLPAAYASRREIQLQKREIAKLLEQNMEEKLNPVFEDEVEEDTGKLQDQENDVGTSLDVVGVEKDGPEWLLEDPKDTEATESESNMEEEDGPEKLLEDQKDAETTESESNMEEDNGPDKLLEDQKDAEATESESSMEEESVPALLQNQSPQHISSMTSGYMHNCEDIESENKENLLKSDDAFSDLSESSKKLKTADATVNQEVHVSTAENVWSAYSVPHSHHDSTTGHEYRSCSGLPLTHQANEDRQNHMFDLDSGLHEESTGKVLLHGHPEDVSFSSYTDQDRSELLQSFFKDQVILPYHSEQKQAGQVFQPPKNVLMEDGDFNEHFLEQLRPSLPLQERPKRQDEVYVQQNMSENVYPDGSRGRYLPPRQEHLPSGNMQDWGVNSAPMLAPFQHQLNSGELLNQNWFTEEHQVGVAGGWAGSDSFSGPSQGIAIARENNSVDQSLFSIVSQCNQLGSRNRYESMGSTEHLIQQRSNVTNGSSMEQAGGHPLDFLGGRDASMSVMGDEMGWMNMAHQNAVASLHDDPMGMGKPFSRSWNQQR</sequence>
<comment type="caution">
    <text evidence="5">The sequence shown here is derived from an EMBL/GenBank/DDBJ whole genome shotgun (WGS) entry which is preliminary data.</text>
</comment>
<accession>A0ABR2SZG6</accession>
<keyword evidence="2" id="KW-0539">Nucleus</keyword>
<reference evidence="5 6" key="1">
    <citation type="journal article" date="2024" name="G3 (Bethesda)">
        <title>Genome assembly of Hibiscus sabdariffa L. provides insights into metabolisms of medicinal natural products.</title>
        <authorList>
            <person name="Kim T."/>
        </authorList>
    </citation>
    <scope>NUCLEOTIDE SEQUENCE [LARGE SCALE GENOMIC DNA]</scope>
    <source>
        <strain evidence="5">TK-2024</strain>
        <tissue evidence="5">Old leaves</tissue>
    </source>
</reference>
<evidence type="ECO:0000313" key="6">
    <source>
        <dbReference type="Proteomes" id="UP001396334"/>
    </source>
</evidence>
<dbReference type="PROSITE" id="PS51916">
    <property type="entry name" value="DEUBAD"/>
    <property type="match status" value="1"/>
</dbReference>
<dbReference type="Proteomes" id="UP001396334">
    <property type="component" value="Unassembled WGS sequence"/>
</dbReference>
<dbReference type="EMBL" id="JBBPBN010000010">
    <property type="protein sequence ID" value="KAK9030628.1"/>
    <property type="molecule type" value="Genomic_DNA"/>
</dbReference>
<dbReference type="InterPro" id="IPR024867">
    <property type="entry name" value="NFRKB"/>
</dbReference>
<feature type="compositionally biased region" description="Basic and acidic residues" evidence="3">
    <location>
        <begin position="523"/>
        <end position="535"/>
    </location>
</feature>
<comment type="subcellular location">
    <subcellularLocation>
        <location evidence="1">Nucleus</location>
    </subcellularLocation>
</comment>
<evidence type="ECO:0000313" key="5">
    <source>
        <dbReference type="EMBL" id="KAK9030628.1"/>
    </source>
</evidence>
<protein>
    <recommendedName>
        <fullName evidence="4">DEUBAD domain-containing protein</fullName>
    </recommendedName>
</protein>
<name>A0ABR2SZG6_9ROSI</name>
<feature type="compositionally biased region" description="Basic and acidic residues" evidence="3">
    <location>
        <begin position="499"/>
        <end position="510"/>
    </location>
</feature>
<keyword evidence="6" id="KW-1185">Reference proteome</keyword>
<feature type="compositionally biased region" description="Acidic residues" evidence="3">
    <location>
        <begin position="486"/>
        <end position="498"/>
    </location>
</feature>
<dbReference type="CDD" id="cd21865">
    <property type="entry name" value="DEUBAD_NFRKB"/>
    <property type="match status" value="1"/>
</dbReference>
<dbReference type="PANTHER" id="PTHR13052">
    <property type="entry name" value="NFRKB-RELATED"/>
    <property type="match status" value="1"/>
</dbReference>
<evidence type="ECO:0000256" key="2">
    <source>
        <dbReference type="ARBA" id="ARBA00023242"/>
    </source>
</evidence>
<feature type="domain" description="DEUBAD" evidence="4">
    <location>
        <begin position="108"/>
        <end position="219"/>
    </location>
</feature>
<feature type="compositionally biased region" description="Basic and acidic residues" evidence="3">
    <location>
        <begin position="468"/>
        <end position="485"/>
    </location>
</feature>
<feature type="region of interest" description="Disordered" evidence="3">
    <location>
        <begin position="444"/>
        <end position="555"/>
    </location>
</feature>